<feature type="transmembrane region" description="Helical" evidence="7">
    <location>
        <begin position="115"/>
        <end position="138"/>
    </location>
</feature>
<evidence type="ECO:0000256" key="5">
    <source>
        <dbReference type="ARBA" id="ARBA00023136"/>
    </source>
</evidence>
<feature type="transmembrane region" description="Helical" evidence="7">
    <location>
        <begin position="33"/>
        <end position="54"/>
    </location>
</feature>
<feature type="compositionally biased region" description="Polar residues" evidence="6">
    <location>
        <begin position="1"/>
        <end position="17"/>
    </location>
</feature>
<name>J7IZ85_DESMD</name>
<sequence>MSYSEVNRSNPQLLHTTNAKENKENHKRPWIRFWARLIDVILFMLIISTTIVIINPSALNHSAVLFWFLLFIWSFFEAVLLSTWGTTPGKWLLRIIIRDLNGEKLTFVNALKRSLIIWASGLGSGIVIILFITLIYQYNIISRNGTTSWDKSGKYTVTYTKIGLLRFLVAILIIFGFIGLCILGSK</sequence>
<dbReference type="Proteomes" id="UP000005262">
    <property type="component" value="Chromosome"/>
</dbReference>
<dbReference type="InterPro" id="IPR051791">
    <property type="entry name" value="Pra-immunoreactive"/>
</dbReference>
<keyword evidence="10" id="KW-1185">Reference proteome</keyword>
<dbReference type="PANTHER" id="PTHR36115">
    <property type="entry name" value="PROLINE-RICH ANTIGEN HOMOLOG-RELATED"/>
    <property type="match status" value="1"/>
</dbReference>
<evidence type="ECO:0000256" key="7">
    <source>
        <dbReference type="SAM" id="Phobius"/>
    </source>
</evidence>
<keyword evidence="5 7" id="KW-0472">Membrane</keyword>
<comment type="subcellular location">
    <subcellularLocation>
        <location evidence="1">Cell membrane</location>
        <topology evidence="1">Multi-pass membrane protein</topology>
    </subcellularLocation>
</comment>
<evidence type="ECO:0000313" key="9">
    <source>
        <dbReference type="EMBL" id="AFQ44363.1"/>
    </source>
</evidence>
<keyword evidence="4 7" id="KW-1133">Transmembrane helix</keyword>
<dbReference type="HOGENOM" id="CLU_123236_0_0_9"/>
<dbReference type="RefSeq" id="WP_014903276.1">
    <property type="nucleotide sequence ID" value="NC_018515.1"/>
</dbReference>
<feature type="region of interest" description="Disordered" evidence="6">
    <location>
        <begin position="1"/>
        <end position="21"/>
    </location>
</feature>
<dbReference type="GO" id="GO:0005886">
    <property type="term" value="C:plasma membrane"/>
    <property type="evidence" value="ECO:0007669"/>
    <property type="project" value="UniProtKB-SubCell"/>
</dbReference>
<protein>
    <submittedName>
        <fullName evidence="9">Putative membrane protein/domain protein</fullName>
    </submittedName>
</protein>
<dbReference type="PANTHER" id="PTHR36115:SF4">
    <property type="entry name" value="MEMBRANE PROTEIN"/>
    <property type="match status" value="1"/>
</dbReference>
<keyword evidence="3 7" id="KW-0812">Transmembrane</keyword>
<dbReference type="InterPro" id="IPR010432">
    <property type="entry name" value="RDD"/>
</dbReference>
<evidence type="ECO:0000256" key="2">
    <source>
        <dbReference type="ARBA" id="ARBA00022475"/>
    </source>
</evidence>
<dbReference type="Pfam" id="PF06271">
    <property type="entry name" value="RDD"/>
    <property type="match status" value="1"/>
</dbReference>
<evidence type="ECO:0000256" key="6">
    <source>
        <dbReference type="SAM" id="MobiDB-lite"/>
    </source>
</evidence>
<evidence type="ECO:0000256" key="1">
    <source>
        <dbReference type="ARBA" id="ARBA00004651"/>
    </source>
</evidence>
<reference evidence="10" key="2">
    <citation type="submission" date="2012-08" db="EMBL/GenBank/DDBJ databases">
        <title>Finished genome of Desulfosporosinus meridiei DSM 13257.</title>
        <authorList>
            <person name="Huntemann M."/>
            <person name="Wei C.-L."/>
            <person name="Han J."/>
            <person name="Detter J.C."/>
            <person name="Han C."/>
            <person name="Davenport K."/>
            <person name="Daligault H."/>
            <person name="Erkkila T."/>
            <person name="Gu W."/>
            <person name="Munk A.C.C."/>
            <person name="Teshima H."/>
            <person name="Xu Y."/>
            <person name="Chain P."/>
            <person name="Tapia R."/>
            <person name="Chen A."/>
            <person name="Krypides N."/>
            <person name="Mavromatis K."/>
            <person name="Markowitz V."/>
            <person name="Szeto E."/>
            <person name="Ivanova N."/>
            <person name="Mikhailova N."/>
            <person name="Ovchinnikova G."/>
            <person name="Pagani I."/>
            <person name="Pati A."/>
            <person name="Goodwin L."/>
            <person name="Peters L."/>
            <person name="Pitluck S."/>
            <person name="Woyke T."/>
            <person name="Pester M."/>
            <person name="Spring S."/>
            <person name="Ollivier B."/>
            <person name="Rattei T."/>
            <person name="Klenk H.-P."/>
            <person name="Wagner M."/>
            <person name="Loy A."/>
        </authorList>
    </citation>
    <scope>NUCLEOTIDE SEQUENCE [LARGE SCALE GENOMIC DNA]</scope>
    <source>
        <strain evidence="10">ATCC BAA-275 / DSM 13257 / NCIMB 13706 / S10</strain>
    </source>
</reference>
<evidence type="ECO:0000313" key="10">
    <source>
        <dbReference type="Proteomes" id="UP000005262"/>
    </source>
</evidence>
<feature type="transmembrane region" description="Helical" evidence="7">
    <location>
        <begin position="66"/>
        <end position="84"/>
    </location>
</feature>
<feature type="domain" description="RDD" evidence="8">
    <location>
        <begin position="29"/>
        <end position="151"/>
    </location>
</feature>
<dbReference type="eggNOG" id="COG1714">
    <property type="taxonomic scope" value="Bacteria"/>
</dbReference>
<accession>J7IZ85</accession>
<evidence type="ECO:0000259" key="8">
    <source>
        <dbReference type="Pfam" id="PF06271"/>
    </source>
</evidence>
<keyword evidence="2" id="KW-1003">Cell membrane</keyword>
<gene>
    <name evidence="9" type="ordered locus">Desmer_2444</name>
</gene>
<reference evidence="9 10" key="1">
    <citation type="journal article" date="2012" name="J. Bacteriol.">
        <title>Complete genome sequences of Desulfosporosinus orientis DSM765T, Desulfosporosinus youngiae DSM17734T, Desulfosporosinus meridiei DSM13257T, and Desulfosporosinus acidiphilus DSM22704T.</title>
        <authorList>
            <person name="Pester M."/>
            <person name="Brambilla E."/>
            <person name="Alazard D."/>
            <person name="Rattei T."/>
            <person name="Weinmaier T."/>
            <person name="Han J."/>
            <person name="Lucas S."/>
            <person name="Lapidus A."/>
            <person name="Cheng J.F."/>
            <person name="Goodwin L."/>
            <person name="Pitluck S."/>
            <person name="Peters L."/>
            <person name="Ovchinnikova G."/>
            <person name="Teshima H."/>
            <person name="Detter J.C."/>
            <person name="Han C.S."/>
            <person name="Tapia R."/>
            <person name="Land M.L."/>
            <person name="Hauser L."/>
            <person name="Kyrpides N.C."/>
            <person name="Ivanova N.N."/>
            <person name="Pagani I."/>
            <person name="Huntmann M."/>
            <person name="Wei C.L."/>
            <person name="Davenport K.W."/>
            <person name="Daligault H."/>
            <person name="Chain P.S."/>
            <person name="Chen A."/>
            <person name="Mavromatis K."/>
            <person name="Markowitz V."/>
            <person name="Szeto E."/>
            <person name="Mikhailova N."/>
            <person name="Pati A."/>
            <person name="Wagner M."/>
            <person name="Woyke T."/>
            <person name="Ollivier B."/>
            <person name="Klenk H.P."/>
            <person name="Spring S."/>
            <person name="Loy A."/>
        </authorList>
    </citation>
    <scope>NUCLEOTIDE SEQUENCE [LARGE SCALE GENOMIC DNA]</scope>
    <source>
        <strain evidence="10">ATCC BAA-275 / DSM 13257 / NCIMB 13706 / S10</strain>
    </source>
</reference>
<dbReference type="KEGG" id="dmi:Desmer_2444"/>
<feature type="transmembrane region" description="Helical" evidence="7">
    <location>
        <begin position="158"/>
        <end position="183"/>
    </location>
</feature>
<proteinExistence type="predicted"/>
<dbReference type="AlphaFoldDB" id="J7IZ85"/>
<dbReference type="EMBL" id="CP003629">
    <property type="protein sequence ID" value="AFQ44363.1"/>
    <property type="molecule type" value="Genomic_DNA"/>
</dbReference>
<evidence type="ECO:0000256" key="3">
    <source>
        <dbReference type="ARBA" id="ARBA00022692"/>
    </source>
</evidence>
<organism evidence="9 10">
    <name type="scientific">Desulfosporosinus meridiei (strain ATCC BAA-275 / DSM 13257 / KCTC 12902 / NCIMB 13706 / S10)</name>
    <dbReference type="NCBI Taxonomy" id="768704"/>
    <lineage>
        <taxon>Bacteria</taxon>
        <taxon>Bacillati</taxon>
        <taxon>Bacillota</taxon>
        <taxon>Clostridia</taxon>
        <taxon>Eubacteriales</taxon>
        <taxon>Desulfitobacteriaceae</taxon>
        <taxon>Desulfosporosinus</taxon>
    </lineage>
</organism>
<evidence type="ECO:0000256" key="4">
    <source>
        <dbReference type="ARBA" id="ARBA00022989"/>
    </source>
</evidence>
<dbReference type="OrthoDB" id="9791488at2"/>